<keyword evidence="3 9" id="KW-0812">Transmembrane</keyword>
<dbReference type="Proteomes" id="UP001634394">
    <property type="component" value="Unassembled WGS sequence"/>
</dbReference>
<evidence type="ECO:0000256" key="5">
    <source>
        <dbReference type="ARBA" id="ARBA00023040"/>
    </source>
</evidence>
<dbReference type="PANTHER" id="PTHR24247:SF265">
    <property type="entry name" value="MUSCARINIC ACETYLCHOLINE RECEPTOR DM1"/>
    <property type="match status" value="1"/>
</dbReference>
<evidence type="ECO:0000256" key="2">
    <source>
        <dbReference type="ARBA" id="ARBA00022475"/>
    </source>
</evidence>
<feature type="transmembrane region" description="Helical" evidence="11">
    <location>
        <begin position="191"/>
        <end position="216"/>
    </location>
</feature>
<evidence type="ECO:0000256" key="9">
    <source>
        <dbReference type="RuleBase" id="RU000688"/>
    </source>
</evidence>
<feature type="transmembrane region" description="Helical" evidence="11">
    <location>
        <begin position="111"/>
        <end position="137"/>
    </location>
</feature>
<dbReference type="EMBL" id="JBJQND010000006">
    <property type="protein sequence ID" value="KAL3874171.1"/>
    <property type="molecule type" value="Genomic_DNA"/>
</dbReference>
<evidence type="ECO:0000256" key="10">
    <source>
        <dbReference type="SAM" id="MobiDB-lite"/>
    </source>
</evidence>
<feature type="transmembrane region" description="Helical" evidence="11">
    <location>
        <begin position="593"/>
        <end position="616"/>
    </location>
</feature>
<dbReference type="PROSITE" id="PS50262">
    <property type="entry name" value="G_PROTEIN_RECEP_F1_2"/>
    <property type="match status" value="1"/>
</dbReference>
<keyword evidence="2" id="KW-1003">Cell membrane</keyword>
<dbReference type="GO" id="GO:0004930">
    <property type="term" value="F:G protein-coupled receptor activity"/>
    <property type="evidence" value="ECO:0007669"/>
    <property type="project" value="UniProtKB-KW"/>
</dbReference>
<accession>A0ABD3WKY4</accession>
<dbReference type="InterPro" id="IPR000995">
    <property type="entry name" value="Musac_Ach_rcpt"/>
</dbReference>
<evidence type="ECO:0000256" key="7">
    <source>
        <dbReference type="ARBA" id="ARBA00023170"/>
    </source>
</evidence>
<comment type="similarity">
    <text evidence="9">Belongs to the G-protein coupled receptor 1 family.</text>
</comment>
<dbReference type="Pfam" id="PF00001">
    <property type="entry name" value="7tm_1"/>
    <property type="match status" value="2"/>
</dbReference>
<keyword evidence="6 11" id="KW-0472">Membrane</keyword>
<keyword evidence="14" id="KW-1185">Reference proteome</keyword>
<evidence type="ECO:0000256" key="3">
    <source>
        <dbReference type="ARBA" id="ARBA00022692"/>
    </source>
</evidence>
<name>A0ABD3WKY4_SINWO</name>
<reference evidence="13 14" key="1">
    <citation type="submission" date="2024-11" db="EMBL/GenBank/DDBJ databases">
        <title>Chromosome-level genome assembly of the freshwater bivalve Anodonta woodiana.</title>
        <authorList>
            <person name="Chen X."/>
        </authorList>
    </citation>
    <scope>NUCLEOTIDE SEQUENCE [LARGE SCALE GENOMIC DNA]</scope>
    <source>
        <strain evidence="13">MN2024</strain>
        <tissue evidence="13">Gills</tissue>
    </source>
</reference>
<dbReference type="InterPro" id="IPR000276">
    <property type="entry name" value="GPCR_Rhodpsn"/>
</dbReference>
<gene>
    <name evidence="13" type="ORF">ACJMK2_037219</name>
</gene>
<dbReference type="CDD" id="cd15049">
    <property type="entry name" value="7tmA_mAChR"/>
    <property type="match status" value="1"/>
</dbReference>
<dbReference type="PRINTS" id="PR00237">
    <property type="entry name" value="GPCRRHODOPSN"/>
</dbReference>
<keyword evidence="5 9" id="KW-0297">G-protein coupled receptor</keyword>
<sequence length="680" mass="77481">MDENWSMPFTIDLYVDDKFKLGEIETTLNVWNGVTSRMFSIPKLTTVILNSSEVFNNNATTESSNLTSRSTAKIILISIVVGILSIFTVCGNLLVIIAFRIDKQLQTISNCFLLSLAVADFFIGMVSMPLYTVYLLMGHWPLGPILCDLWLSLDYTMSNASVANLLIICFDRYLSVTRPLTYRANRTPKKAAIMIGCAWAISILLWTPWIFGWPYIEGKRTVPEKECYIQFLTTNAIITIVTAFAAFYIPVSIMTILYFKIYRETRKREKRIPMLQGTKYKASKRSRISSDEDVTSIRQTPGFMDHNDYFEFQTSSREIRSFWNRCSCCRIIDRDVVMPDDSSTSDPQLSASGDCDSYCGSVYKNHTTEAPPQQSLESTTINSNGMNSSFPVSPALDATGYGSRHGNLVSDADTCIHPLIRRRESNESKESTYTVMIKLPNNSSDSPDEIPSIQMYSDYDVNKKEEFIQYQVNTNGFKTKTQEVRFDDEIRFDDETFISFRNERKHLCGDESVYISKECIQTANVGYSRRQNHTSLPPPSGTPALGRRTRTYDVSKCASQARLVAKVANRAIKHTNSSKTQEKRQERKAAKTLSAILLAFIVTWTPYSIFTIVVAFCNHCIDPTLYAVGYWLCYINSTVNPLCYALCNANFRKTYWNILTCKWTHKHIRRGNMASQNFQR</sequence>
<feature type="region of interest" description="Disordered" evidence="10">
    <location>
        <begin position="366"/>
        <end position="385"/>
    </location>
</feature>
<dbReference type="PROSITE" id="PS00237">
    <property type="entry name" value="G_PROTEIN_RECEP_F1_1"/>
    <property type="match status" value="1"/>
</dbReference>
<feature type="transmembrane region" description="Helical" evidence="11">
    <location>
        <begin position="74"/>
        <end position="99"/>
    </location>
</feature>
<evidence type="ECO:0000256" key="6">
    <source>
        <dbReference type="ARBA" id="ARBA00023136"/>
    </source>
</evidence>
<keyword evidence="4 11" id="KW-1133">Transmembrane helix</keyword>
<dbReference type="InterPro" id="IPR017452">
    <property type="entry name" value="GPCR_Rhodpsn_7TM"/>
</dbReference>
<feature type="transmembrane region" description="Helical" evidence="11">
    <location>
        <begin position="236"/>
        <end position="261"/>
    </location>
</feature>
<comment type="subcellular location">
    <subcellularLocation>
        <location evidence="1">Cell membrane</location>
        <topology evidence="1">Multi-pass membrane protein</topology>
    </subcellularLocation>
</comment>
<dbReference type="PANTHER" id="PTHR24247">
    <property type="entry name" value="5-HYDROXYTRYPTAMINE RECEPTOR"/>
    <property type="match status" value="1"/>
</dbReference>
<evidence type="ECO:0000256" key="11">
    <source>
        <dbReference type="SAM" id="Phobius"/>
    </source>
</evidence>
<dbReference type="PRINTS" id="PR00243">
    <property type="entry name" value="MUSCARINICR"/>
</dbReference>
<dbReference type="Gene3D" id="1.20.1070.10">
    <property type="entry name" value="Rhodopsin 7-helix transmembrane proteins"/>
    <property type="match status" value="2"/>
</dbReference>
<keyword evidence="7 9" id="KW-0675">Receptor</keyword>
<evidence type="ECO:0000313" key="14">
    <source>
        <dbReference type="Proteomes" id="UP001634394"/>
    </source>
</evidence>
<evidence type="ECO:0000313" key="13">
    <source>
        <dbReference type="EMBL" id="KAL3874171.1"/>
    </source>
</evidence>
<evidence type="ECO:0000256" key="4">
    <source>
        <dbReference type="ARBA" id="ARBA00022989"/>
    </source>
</evidence>
<feature type="domain" description="G-protein coupled receptors family 1 profile" evidence="12">
    <location>
        <begin position="91"/>
        <end position="644"/>
    </location>
</feature>
<dbReference type="SUPFAM" id="SSF81321">
    <property type="entry name" value="Family A G protein-coupled receptor-like"/>
    <property type="match status" value="2"/>
</dbReference>
<keyword evidence="8 9" id="KW-0807">Transducer</keyword>
<dbReference type="AlphaFoldDB" id="A0ABD3WKY4"/>
<evidence type="ECO:0000256" key="1">
    <source>
        <dbReference type="ARBA" id="ARBA00004651"/>
    </source>
</evidence>
<feature type="transmembrane region" description="Helical" evidence="11">
    <location>
        <begin position="149"/>
        <end position="170"/>
    </location>
</feature>
<protein>
    <recommendedName>
        <fullName evidence="12">G-protein coupled receptors family 1 profile domain-containing protein</fullName>
    </recommendedName>
</protein>
<evidence type="ECO:0000259" key="12">
    <source>
        <dbReference type="PROSITE" id="PS50262"/>
    </source>
</evidence>
<dbReference type="GO" id="GO:0005886">
    <property type="term" value="C:plasma membrane"/>
    <property type="evidence" value="ECO:0007669"/>
    <property type="project" value="UniProtKB-SubCell"/>
</dbReference>
<proteinExistence type="inferred from homology"/>
<evidence type="ECO:0000256" key="8">
    <source>
        <dbReference type="ARBA" id="ARBA00023224"/>
    </source>
</evidence>
<comment type="caution">
    <text evidence="13">The sequence shown here is derived from an EMBL/GenBank/DDBJ whole genome shotgun (WGS) entry which is preliminary data.</text>
</comment>
<organism evidence="13 14">
    <name type="scientific">Sinanodonta woodiana</name>
    <name type="common">Chinese pond mussel</name>
    <name type="synonym">Anodonta woodiana</name>
    <dbReference type="NCBI Taxonomy" id="1069815"/>
    <lineage>
        <taxon>Eukaryota</taxon>
        <taxon>Metazoa</taxon>
        <taxon>Spiralia</taxon>
        <taxon>Lophotrochozoa</taxon>
        <taxon>Mollusca</taxon>
        <taxon>Bivalvia</taxon>
        <taxon>Autobranchia</taxon>
        <taxon>Heteroconchia</taxon>
        <taxon>Palaeoheterodonta</taxon>
        <taxon>Unionida</taxon>
        <taxon>Unionoidea</taxon>
        <taxon>Unionidae</taxon>
        <taxon>Unioninae</taxon>
        <taxon>Sinanodonta</taxon>
    </lineage>
</organism>